<dbReference type="EMBL" id="LSMT01000124">
    <property type="protein sequence ID" value="PFX26511.1"/>
    <property type="molecule type" value="Genomic_DNA"/>
</dbReference>
<feature type="repeat" description="ANK" evidence="3">
    <location>
        <begin position="1196"/>
        <end position="1228"/>
    </location>
</feature>
<evidence type="ECO:0000256" key="3">
    <source>
        <dbReference type="PROSITE-ProRule" id="PRU00023"/>
    </source>
</evidence>
<keyword evidence="7" id="KW-1185">Reference proteome</keyword>
<feature type="domain" description="Nephrocystin 3-like N-terminal" evidence="4">
    <location>
        <begin position="386"/>
        <end position="540"/>
    </location>
</feature>
<dbReference type="PANTHER" id="PTHR24123">
    <property type="entry name" value="ANKYRIN REPEAT-CONTAINING"/>
    <property type="match status" value="1"/>
</dbReference>
<dbReference type="Pfam" id="PF12796">
    <property type="entry name" value="Ank_2"/>
    <property type="match status" value="5"/>
</dbReference>
<dbReference type="InterPro" id="IPR036770">
    <property type="entry name" value="Ankyrin_rpt-contain_sf"/>
</dbReference>
<dbReference type="InterPro" id="IPR051165">
    <property type="entry name" value="Multifunctional_ANK_Repeat"/>
</dbReference>
<feature type="domain" description="TANC1/2-like winged helix" evidence="5">
    <location>
        <begin position="651"/>
        <end position="772"/>
    </location>
</feature>
<feature type="repeat" description="ANK" evidence="3">
    <location>
        <begin position="1163"/>
        <end position="1195"/>
    </location>
</feature>
<dbReference type="SMART" id="SM00248">
    <property type="entry name" value="ANK"/>
    <property type="match status" value="14"/>
</dbReference>
<evidence type="ECO:0000259" key="4">
    <source>
        <dbReference type="Pfam" id="PF24883"/>
    </source>
</evidence>
<feature type="repeat" description="ANK" evidence="3">
    <location>
        <begin position="1130"/>
        <end position="1162"/>
    </location>
</feature>
<accession>A0A2B4S9F2</accession>
<dbReference type="SUPFAM" id="SSF52540">
    <property type="entry name" value="P-loop containing nucleoside triphosphate hydrolases"/>
    <property type="match status" value="1"/>
</dbReference>
<evidence type="ECO:0000256" key="2">
    <source>
        <dbReference type="ARBA" id="ARBA00023043"/>
    </source>
</evidence>
<dbReference type="Pfam" id="PF00023">
    <property type="entry name" value="Ank"/>
    <property type="match status" value="1"/>
</dbReference>
<gene>
    <name evidence="6" type="primary">ANKRD50</name>
    <name evidence="6" type="ORF">AWC38_SpisGene8799</name>
</gene>
<dbReference type="PROSITE" id="PS50088">
    <property type="entry name" value="ANK_REPEAT"/>
    <property type="match status" value="11"/>
</dbReference>
<feature type="repeat" description="ANK" evidence="3">
    <location>
        <begin position="799"/>
        <end position="831"/>
    </location>
</feature>
<dbReference type="STRING" id="50429.A0A2B4S9F2"/>
<evidence type="ECO:0000256" key="1">
    <source>
        <dbReference type="ARBA" id="ARBA00022737"/>
    </source>
</evidence>
<feature type="repeat" description="ANK" evidence="3">
    <location>
        <begin position="832"/>
        <end position="864"/>
    </location>
</feature>
<dbReference type="InterPro" id="IPR027417">
    <property type="entry name" value="P-loop_NTPase"/>
</dbReference>
<feature type="repeat" description="ANK" evidence="3">
    <location>
        <begin position="1522"/>
        <end position="1554"/>
    </location>
</feature>
<dbReference type="Gene3D" id="3.40.50.300">
    <property type="entry name" value="P-loop containing nucleotide triphosphate hydrolases"/>
    <property type="match status" value="1"/>
</dbReference>
<dbReference type="Proteomes" id="UP000225706">
    <property type="component" value="Unassembled WGS sequence"/>
</dbReference>
<evidence type="ECO:0000313" key="6">
    <source>
        <dbReference type="EMBL" id="PFX26511.1"/>
    </source>
</evidence>
<dbReference type="InterPro" id="IPR002110">
    <property type="entry name" value="Ankyrin_rpt"/>
</dbReference>
<dbReference type="InterPro" id="IPR058056">
    <property type="entry name" value="WH_TANC1/2"/>
</dbReference>
<dbReference type="OrthoDB" id="5979041at2759"/>
<feature type="repeat" description="ANK" evidence="3">
    <location>
        <begin position="949"/>
        <end position="974"/>
    </location>
</feature>
<sequence length="1651" mass="187282">MASSSTPGTTGQLVKPEYRNWLALGHALTTVLCQGLRPFITREMEAFHRNLTARVPGPCTCVHVSRRRPNEFHDMTTCPWTNILEAYHHRNKPNWKQSDPAKWMDPALGPWEMAKLFLPDLGGNADIKNANDMDVTGILNLMHWCNHFTIPLALIKDVRDIRNDKWVHVPKLELPDVEKPVAFDSIENLLKSPQLVPDPDAQKALREIKVLKNASDLHGCEVQVVSELIEVLNNEIFHLAEQLTQHSQTSQTELHQLKQLVLVLENRFENLERKRGLLSLSRVKLEDLESFHNKFVRNLKGIRKEILVMYLLMALCCTYFVKLDDETFFRNECPSEDLLVQFDTKEFDWLDYLHSAKEKFIGRTWLFRDLETVFNCTVHDNDLYGVLIIGDPGSGKSALSAQLVCSRSSSRIIHTRILGYHLCKHSDKNTQIAGKFVRNLADMVARRIPEYGYIVANSSYILSSLKTDCVTIEDPLGCFEQAVLSPLKRLKNVPKENWYVVIDGLDECLTQTELRQSIVHLLNLKLPNFPPWLKLVMTSRKDSSISVNSRRIKKFTIDPEDPRNIADIEMFLFTAFYKDDFFLQGGDADLKDSSIADTEKWISILLRKSQGNFLFVKEMIRYWDPKSFPNALPENMEEWYHNFFQRMYDRKEQFRPVRRVLELLVATFQPLTRRQVFDALEMKEADLEQEYDFQNILNELGHFLRYGVDDTITLYHLSLGEWLTSDKNKNGLFYVSKMRGHERLCDFFFKIISEGGEAALSKYSFTLAQHIAYGGTKEAYVKNFFTFPSQLINSSDIESNRTILHLAATINNTDVLKLLLHHFNHIDSTDIHGMTATFLAAEHGLVNNLALMVNRGANVNIKTKTLSWLDFESFYDVPDLVRESKSKFRGATMLHAAAHAGHLNVVHFLLSNGAIINTVNEVNLTALQTAAEKGHVEVVKALHKAGGVADQTALHHAAKNNKLDVVKYLLEIGVKDECMKCDGSFYWLNSLHRQVRFKRFRYVDSINRIREEESIPQNGITSYGELFDDKHLMYCETTLHAAISSGHNEVVKELISRDKGALACQDCSGRTPLQEAVRRNKKDIVNFLLKEDQTEIHATCNRFQEMSSFFLQLLVSHSELKEYKKDVCHCGYSSLHLAARYGNWEIASNLLENNAVVEAKDCFGATPMHVAACHNQADMVDVLVKFGAGINSKTYNGSTPLHSAAVCGASEVIDRLLYHGAILEAADDSAFTALHYCILYVNSTQLNDYVFDIETRSITDRRGYLAKFYRQLVNNHIKNTNFYGWLDALINLILHGSNLNAVDSHGRTALHLAAANGLADAVNVLLQRKAQIELPDESGQTPLVAAIKNAAVAPRERILHTGKSMFELQKHLRDHEMVVYLLLSSGAFLKDCNHSGESLLNIAIEKNQLLIVQLLLLKGASVKCEDNQGRTPLLTYLHGGGYWVDGILKGFDISVDIEFGEPFNISEFHLLFYKPPTLKEDNLFQQISSDDYSLSRRKGPILIAIENHPLKYRVIDSCLDAEGFTPLHRAAQGANTLAVSILTHLGADQSSLSPHGYDALTLALLHAGNTSWLSFDEERVYRASLVALDLLHHRMVTSGYKIICDSSRAELTLYHLAASRGLVHFIQEIFKDKELHQLDVDCPNKNGITPM</sequence>
<protein>
    <submittedName>
        <fullName evidence="6">Ankyrin repeat domain-containing protein 50</fullName>
    </submittedName>
</protein>
<proteinExistence type="predicted"/>
<dbReference type="PANTHER" id="PTHR24123:SF33">
    <property type="entry name" value="PROTEIN HOS4"/>
    <property type="match status" value="1"/>
</dbReference>
<feature type="repeat" description="ANK" evidence="3">
    <location>
        <begin position="1305"/>
        <end position="1337"/>
    </location>
</feature>
<evidence type="ECO:0000313" key="7">
    <source>
        <dbReference type="Proteomes" id="UP000225706"/>
    </source>
</evidence>
<dbReference type="InterPro" id="IPR056884">
    <property type="entry name" value="NPHP3-like_N"/>
</dbReference>
<name>A0A2B4S9F2_STYPI</name>
<feature type="repeat" description="ANK" evidence="3">
    <location>
        <begin position="1068"/>
        <end position="1090"/>
    </location>
</feature>
<evidence type="ECO:0000259" key="5">
    <source>
        <dbReference type="Pfam" id="PF25521"/>
    </source>
</evidence>
<comment type="caution">
    <text evidence="6">The sequence shown here is derived from an EMBL/GenBank/DDBJ whole genome shotgun (WGS) entry which is preliminary data.</text>
</comment>
<keyword evidence="2 3" id="KW-0040">ANK repeat</keyword>
<organism evidence="6 7">
    <name type="scientific">Stylophora pistillata</name>
    <name type="common">Smooth cauliflower coral</name>
    <dbReference type="NCBI Taxonomy" id="50429"/>
    <lineage>
        <taxon>Eukaryota</taxon>
        <taxon>Metazoa</taxon>
        <taxon>Cnidaria</taxon>
        <taxon>Anthozoa</taxon>
        <taxon>Hexacorallia</taxon>
        <taxon>Scleractinia</taxon>
        <taxon>Astrocoeniina</taxon>
        <taxon>Pocilloporidae</taxon>
        <taxon>Stylophora</taxon>
    </lineage>
</organism>
<feature type="repeat" description="ANK" evidence="3">
    <location>
        <begin position="1395"/>
        <end position="1427"/>
    </location>
</feature>
<dbReference type="InterPro" id="IPR027897">
    <property type="entry name" value="DUF4559"/>
</dbReference>
<dbReference type="Gene3D" id="1.25.40.20">
    <property type="entry name" value="Ankyrin repeat-containing domain"/>
    <property type="match status" value="5"/>
</dbReference>
<keyword evidence="1" id="KW-0677">Repeat</keyword>
<dbReference type="Pfam" id="PF25521">
    <property type="entry name" value="WHD_TANC1"/>
    <property type="match status" value="1"/>
</dbReference>
<dbReference type="SUPFAM" id="SSF48403">
    <property type="entry name" value="Ankyrin repeat"/>
    <property type="match status" value="3"/>
</dbReference>
<feature type="repeat" description="ANK" evidence="3">
    <location>
        <begin position="889"/>
        <end position="921"/>
    </location>
</feature>
<dbReference type="Pfam" id="PF24883">
    <property type="entry name" value="NPHP3_N"/>
    <property type="match status" value="1"/>
</dbReference>
<dbReference type="PROSITE" id="PS50297">
    <property type="entry name" value="ANK_REP_REGION"/>
    <property type="match status" value="10"/>
</dbReference>
<dbReference type="Pfam" id="PF15112">
    <property type="entry name" value="DUF4559"/>
    <property type="match status" value="1"/>
</dbReference>
<reference evidence="7" key="1">
    <citation type="journal article" date="2017" name="bioRxiv">
        <title>Comparative analysis of the genomes of Stylophora pistillata and Acropora digitifera provides evidence for extensive differences between species of corals.</title>
        <authorList>
            <person name="Voolstra C.R."/>
            <person name="Li Y."/>
            <person name="Liew Y.J."/>
            <person name="Baumgarten S."/>
            <person name="Zoccola D."/>
            <person name="Flot J.-F."/>
            <person name="Tambutte S."/>
            <person name="Allemand D."/>
            <person name="Aranda M."/>
        </authorList>
    </citation>
    <scope>NUCLEOTIDE SEQUENCE [LARGE SCALE GENOMIC DNA]</scope>
</reference>